<sequence>MRRLDYSDSRSAKGVQARKATDMPKPSNGLSGVTLWGAQVGNEAPPTPRSRPTSRSNHYQNAESPTNEFHKRLRGHNHQQNIETSPVNERRKLTESRINQSHLSAVSPVCHKSSKPAPQSRINESSIVFGSHDEPKRAPPPRVEPFQETPRRGHVRQILPGFTDAGSSLSK</sequence>
<dbReference type="AlphaFoldDB" id="A0A0S4JVP0"/>
<protein>
    <submittedName>
        <fullName evidence="2">Uncharacterized protein</fullName>
    </submittedName>
</protein>
<feature type="compositionally biased region" description="Polar residues" evidence="1">
    <location>
        <begin position="78"/>
        <end position="87"/>
    </location>
</feature>
<evidence type="ECO:0000313" key="3">
    <source>
        <dbReference type="Proteomes" id="UP000051952"/>
    </source>
</evidence>
<evidence type="ECO:0000313" key="2">
    <source>
        <dbReference type="EMBL" id="CUG94361.1"/>
    </source>
</evidence>
<proteinExistence type="predicted"/>
<dbReference type="VEuPathDB" id="TriTrypDB:BSAL_47800"/>
<evidence type="ECO:0000256" key="1">
    <source>
        <dbReference type="SAM" id="MobiDB-lite"/>
    </source>
</evidence>
<name>A0A0S4JVP0_BODSA</name>
<feature type="compositionally biased region" description="Polar residues" evidence="1">
    <location>
        <begin position="116"/>
        <end position="128"/>
    </location>
</feature>
<accession>A0A0S4JVP0</accession>
<dbReference type="Proteomes" id="UP000051952">
    <property type="component" value="Unassembled WGS sequence"/>
</dbReference>
<keyword evidence="3" id="KW-1185">Reference proteome</keyword>
<feature type="region of interest" description="Disordered" evidence="1">
    <location>
        <begin position="1"/>
        <end position="171"/>
    </location>
</feature>
<reference evidence="3" key="1">
    <citation type="submission" date="2015-09" db="EMBL/GenBank/DDBJ databases">
        <authorList>
            <consortium name="Pathogen Informatics"/>
        </authorList>
    </citation>
    <scope>NUCLEOTIDE SEQUENCE [LARGE SCALE GENOMIC DNA]</scope>
    <source>
        <strain evidence="3">Lake Konstanz</strain>
    </source>
</reference>
<feature type="compositionally biased region" description="Basic and acidic residues" evidence="1">
    <location>
        <begin position="1"/>
        <end position="11"/>
    </location>
</feature>
<dbReference type="EMBL" id="CYKH01002240">
    <property type="protein sequence ID" value="CUG94361.1"/>
    <property type="molecule type" value="Genomic_DNA"/>
</dbReference>
<gene>
    <name evidence="2" type="ORF">BSAL_47800</name>
</gene>
<organism evidence="2 3">
    <name type="scientific">Bodo saltans</name>
    <name type="common">Flagellated protozoan</name>
    <dbReference type="NCBI Taxonomy" id="75058"/>
    <lineage>
        <taxon>Eukaryota</taxon>
        <taxon>Discoba</taxon>
        <taxon>Euglenozoa</taxon>
        <taxon>Kinetoplastea</taxon>
        <taxon>Metakinetoplastina</taxon>
        <taxon>Eubodonida</taxon>
        <taxon>Bodonidae</taxon>
        <taxon>Bodo</taxon>
    </lineage>
</organism>
<feature type="compositionally biased region" description="Polar residues" evidence="1">
    <location>
        <begin position="57"/>
        <end position="67"/>
    </location>
</feature>